<feature type="compositionally biased region" description="Basic and acidic residues" evidence="1">
    <location>
        <begin position="243"/>
        <end position="253"/>
    </location>
</feature>
<dbReference type="EMBL" id="GDHC01005265">
    <property type="protein sequence ID" value="JAQ13364.1"/>
    <property type="molecule type" value="Transcribed_RNA"/>
</dbReference>
<reference evidence="2" key="1">
    <citation type="journal article" date="2016" name="Gigascience">
        <title>De novo construction of an expanded transcriptome assembly for the western tarnished plant bug, Lygus hesperus.</title>
        <authorList>
            <person name="Tassone E.E."/>
            <person name="Geib S.M."/>
            <person name="Hall B."/>
            <person name="Fabrick J.A."/>
            <person name="Brent C.S."/>
            <person name="Hull J.J."/>
        </authorList>
    </citation>
    <scope>NUCLEOTIDE SEQUENCE</scope>
</reference>
<sequence>DYSYVEPDCVLSTATSSSEECDSPNPKRQKQNARFCSENVAPYSDSSGPSGESILARCLKGEEAGGKNNHESHLRLSMLADPSLQNTWTKIPGPVSSTSLNQSEIRKRKCQAGESYINRRGKYVPPKCVKTFKDCLQQCKFKCSTKISNEERTSLFHSYYSLSADGKRLFILNNSSRHSTNRPKRLGDGQSPSRKFSFTYYFVVKGEKIQVCKKFFLGTLSISQKPVYTAHEKINPETNTLEPDMRGRSEGSRWKGRTNPNAVGDLKNSIPI</sequence>
<dbReference type="AlphaFoldDB" id="A0A146M0M2"/>
<accession>A0A146M0M2</accession>
<feature type="region of interest" description="Disordered" evidence="1">
    <location>
        <begin position="233"/>
        <end position="272"/>
    </location>
</feature>
<name>A0A146M0M2_LYGHE</name>
<evidence type="ECO:0000313" key="2">
    <source>
        <dbReference type="EMBL" id="JAQ13364.1"/>
    </source>
</evidence>
<protein>
    <submittedName>
        <fullName evidence="2">Uncharacterized protein</fullName>
    </submittedName>
</protein>
<dbReference type="PANTHER" id="PTHR10773">
    <property type="entry name" value="DNA-DIRECTED RNA POLYMERASES I, II, AND III SUBUNIT RPABC2"/>
    <property type="match status" value="1"/>
</dbReference>
<gene>
    <name evidence="2" type="ORF">g.41139</name>
</gene>
<feature type="non-terminal residue" evidence="2">
    <location>
        <position position="1"/>
    </location>
</feature>
<organism evidence="2">
    <name type="scientific">Lygus hesperus</name>
    <name type="common">Western plant bug</name>
    <dbReference type="NCBI Taxonomy" id="30085"/>
    <lineage>
        <taxon>Eukaryota</taxon>
        <taxon>Metazoa</taxon>
        <taxon>Ecdysozoa</taxon>
        <taxon>Arthropoda</taxon>
        <taxon>Hexapoda</taxon>
        <taxon>Insecta</taxon>
        <taxon>Pterygota</taxon>
        <taxon>Neoptera</taxon>
        <taxon>Paraneoptera</taxon>
        <taxon>Hemiptera</taxon>
        <taxon>Heteroptera</taxon>
        <taxon>Panheteroptera</taxon>
        <taxon>Cimicomorpha</taxon>
        <taxon>Miridae</taxon>
        <taxon>Mirini</taxon>
        <taxon>Lygus</taxon>
    </lineage>
</organism>
<feature type="region of interest" description="Disordered" evidence="1">
    <location>
        <begin position="14"/>
        <end position="33"/>
    </location>
</feature>
<evidence type="ECO:0000256" key="1">
    <source>
        <dbReference type="SAM" id="MobiDB-lite"/>
    </source>
</evidence>
<proteinExistence type="predicted"/>
<dbReference type="PANTHER" id="PTHR10773:SF19">
    <property type="match status" value="1"/>
</dbReference>